<dbReference type="PANTHER" id="PTHR11079:SF162">
    <property type="entry name" value="RIBOFLAVIN BIOSYNTHESIS PROTEIN PYRD, CHLOROPLASTIC"/>
    <property type="match status" value="1"/>
</dbReference>
<proteinExistence type="predicted"/>
<dbReference type="InterPro" id="IPR016193">
    <property type="entry name" value="Cytidine_deaminase-like"/>
</dbReference>
<evidence type="ECO:0000313" key="3">
    <source>
        <dbReference type="Proteomes" id="UP000500767"/>
    </source>
</evidence>
<keyword evidence="3" id="KW-1185">Reference proteome</keyword>
<dbReference type="RefSeq" id="WP_171836918.1">
    <property type="nucleotide sequence ID" value="NZ_CP053708.1"/>
</dbReference>
<dbReference type="InterPro" id="IPR002125">
    <property type="entry name" value="CMP_dCMP_dom"/>
</dbReference>
<dbReference type="PANTHER" id="PTHR11079">
    <property type="entry name" value="CYTOSINE DEAMINASE FAMILY MEMBER"/>
    <property type="match status" value="1"/>
</dbReference>
<dbReference type="Pfam" id="PF00383">
    <property type="entry name" value="dCMP_cyt_deam_1"/>
    <property type="match status" value="1"/>
</dbReference>
<feature type="domain" description="CMP/dCMP-type deaminase" evidence="1">
    <location>
        <begin position="4"/>
        <end position="133"/>
    </location>
</feature>
<dbReference type="CDD" id="cd01285">
    <property type="entry name" value="nucleoside_deaminase"/>
    <property type="match status" value="1"/>
</dbReference>
<name>A0A6M8HVI8_9PROT</name>
<dbReference type="PROSITE" id="PS51747">
    <property type="entry name" value="CYT_DCMP_DEAMINASES_2"/>
    <property type="match status" value="1"/>
</dbReference>
<protein>
    <submittedName>
        <fullName evidence="2">Nucleoside deaminase</fullName>
    </submittedName>
</protein>
<evidence type="ECO:0000313" key="2">
    <source>
        <dbReference type="EMBL" id="QKE92246.1"/>
    </source>
</evidence>
<evidence type="ECO:0000259" key="1">
    <source>
        <dbReference type="PROSITE" id="PS51747"/>
    </source>
</evidence>
<sequence>MTSTDDERFMRRALELAATGRDRPGAGPIGCVIVLDGQVVGDGHNEVGIRHDPSAHAEIVAIRRACESLGRDDLRGATLYSTLQPCGMCSMASIWTSIERIVYGACRTDVHRMYFEDRHLDVLDIIDDAFRNDMTATGGLLLQECAALYYKPGDDPPEQEQANV</sequence>
<dbReference type="EMBL" id="CP053708">
    <property type="protein sequence ID" value="QKE92246.1"/>
    <property type="molecule type" value="Genomic_DNA"/>
</dbReference>
<reference evidence="2 3" key="1">
    <citation type="journal article" date="2014" name="World J. Microbiol. Biotechnol.">
        <title>Biodiversity and physiological characteristics of Antarctic and Arctic lichens-associated bacteria.</title>
        <authorList>
            <person name="Lee Y.M."/>
            <person name="Kim E.H."/>
            <person name="Lee H.K."/>
            <person name="Hong S.G."/>
        </authorList>
    </citation>
    <scope>NUCLEOTIDE SEQUENCE [LARGE SCALE GENOMIC DNA]</scope>
    <source>
        <strain evidence="2 3">PAMC 26569</strain>
    </source>
</reference>
<dbReference type="Proteomes" id="UP000500767">
    <property type="component" value="Chromosome"/>
</dbReference>
<gene>
    <name evidence="2" type="ORF">HN018_21395</name>
</gene>
<organism evidence="2 3">
    <name type="scientific">Lichenicola cladoniae</name>
    <dbReference type="NCBI Taxonomy" id="1484109"/>
    <lineage>
        <taxon>Bacteria</taxon>
        <taxon>Pseudomonadati</taxon>
        <taxon>Pseudomonadota</taxon>
        <taxon>Alphaproteobacteria</taxon>
        <taxon>Acetobacterales</taxon>
        <taxon>Acetobacteraceae</taxon>
        <taxon>Lichenicola</taxon>
    </lineage>
</organism>
<accession>A0A6M8HVI8</accession>
<dbReference type="KEGG" id="lck:HN018_21395"/>
<dbReference type="AlphaFoldDB" id="A0A6M8HVI8"/>
<dbReference type="SUPFAM" id="SSF53927">
    <property type="entry name" value="Cytidine deaminase-like"/>
    <property type="match status" value="1"/>
</dbReference>
<dbReference type="GO" id="GO:0003824">
    <property type="term" value="F:catalytic activity"/>
    <property type="evidence" value="ECO:0007669"/>
    <property type="project" value="InterPro"/>
</dbReference>
<dbReference type="Gene3D" id="3.40.140.10">
    <property type="entry name" value="Cytidine Deaminase, domain 2"/>
    <property type="match status" value="1"/>
</dbReference>